<reference evidence="4 5" key="1">
    <citation type="submission" date="2024-09" db="EMBL/GenBank/DDBJ databases">
        <authorList>
            <person name="Sun Q."/>
            <person name="Mori K."/>
        </authorList>
    </citation>
    <scope>NUCLEOTIDE SEQUENCE [LARGE SCALE GENOMIC DNA]</scope>
    <source>
        <strain evidence="4 5">CCM 7765</strain>
    </source>
</reference>
<evidence type="ECO:0000256" key="2">
    <source>
        <dbReference type="ARBA" id="ARBA00023002"/>
    </source>
</evidence>
<keyword evidence="2" id="KW-0560">Oxidoreductase</keyword>
<protein>
    <submittedName>
        <fullName evidence="4">SDR family oxidoreductase</fullName>
    </submittedName>
</protein>
<dbReference type="PANTHER" id="PTHR48107:SF16">
    <property type="entry name" value="NADPH-DEPENDENT ALDEHYDE REDUCTASE 1, CHLOROPLASTIC"/>
    <property type="match status" value="1"/>
</dbReference>
<feature type="region of interest" description="Disordered" evidence="3">
    <location>
        <begin position="27"/>
        <end position="72"/>
    </location>
</feature>
<proteinExistence type="inferred from homology"/>
<comment type="similarity">
    <text evidence="1">Belongs to the short-chain dehydrogenases/reductases (SDR) family.</text>
</comment>
<dbReference type="Gene3D" id="3.40.50.720">
    <property type="entry name" value="NAD(P)-binding Rossmann-like Domain"/>
    <property type="match status" value="1"/>
</dbReference>
<evidence type="ECO:0000256" key="1">
    <source>
        <dbReference type="ARBA" id="ARBA00006484"/>
    </source>
</evidence>
<dbReference type="PROSITE" id="PS00061">
    <property type="entry name" value="ADH_SHORT"/>
    <property type="match status" value="1"/>
</dbReference>
<organism evidence="4 5">
    <name type="scientific">Olivibacter oleidegradans</name>
    <dbReference type="NCBI Taxonomy" id="760123"/>
    <lineage>
        <taxon>Bacteria</taxon>
        <taxon>Pseudomonadati</taxon>
        <taxon>Bacteroidota</taxon>
        <taxon>Sphingobacteriia</taxon>
        <taxon>Sphingobacteriales</taxon>
        <taxon>Sphingobacteriaceae</taxon>
        <taxon>Olivibacter</taxon>
    </lineage>
</organism>
<dbReference type="PANTHER" id="PTHR48107">
    <property type="entry name" value="NADPH-DEPENDENT ALDEHYDE REDUCTASE-LIKE PROTEIN, CHLOROPLASTIC-RELATED"/>
    <property type="match status" value="1"/>
</dbReference>
<keyword evidence="5" id="KW-1185">Reference proteome</keyword>
<sequence length="322" mass="34886">MNQQERKTHIMALSCFLLTLMRKVMSSSNQNVQDPQKKHPVPPFPQQEQEAPGVEREMEPKADHGEESYRGTGKLKGKKAIITGGDSGIGKAAAIAFAREGADVLISYLADVEDEDAKDTARWVQEAGTKALLVKGDIGEASHCRSLVEQAITEFGQVDILVNNAAFQMGRESLQDIPEGEWEHTFATNIHSMYYLCKAAEPYMKKGASIINTTSVNAYSPTPILLAYAATKGAIQNFTSNLAQLFLEQKKGIRVNAVAPGPVWTPLIPSTMPNADKFGENTPMGRPAQPAEMAPIYVFLASDESSYISGATIPATGGRVTI</sequence>
<name>A0ABV6HKW5_9SPHI</name>
<dbReference type="InterPro" id="IPR020904">
    <property type="entry name" value="Sc_DH/Rdtase_CS"/>
</dbReference>
<dbReference type="Pfam" id="PF13561">
    <property type="entry name" value="adh_short_C2"/>
    <property type="match status" value="1"/>
</dbReference>
<gene>
    <name evidence="4" type="ORF">ACFFI0_14390</name>
</gene>
<dbReference type="Proteomes" id="UP001589774">
    <property type="component" value="Unassembled WGS sequence"/>
</dbReference>
<accession>A0ABV6HKW5</accession>
<evidence type="ECO:0000313" key="4">
    <source>
        <dbReference type="EMBL" id="MFC0319506.1"/>
    </source>
</evidence>
<feature type="compositionally biased region" description="Basic and acidic residues" evidence="3">
    <location>
        <begin position="53"/>
        <end position="69"/>
    </location>
</feature>
<evidence type="ECO:0000313" key="5">
    <source>
        <dbReference type="Proteomes" id="UP001589774"/>
    </source>
</evidence>
<dbReference type="SUPFAM" id="SSF51735">
    <property type="entry name" value="NAD(P)-binding Rossmann-fold domains"/>
    <property type="match status" value="1"/>
</dbReference>
<dbReference type="PRINTS" id="PR00080">
    <property type="entry name" value="SDRFAMILY"/>
</dbReference>
<evidence type="ECO:0000256" key="3">
    <source>
        <dbReference type="SAM" id="MobiDB-lite"/>
    </source>
</evidence>
<dbReference type="EMBL" id="JBHLWO010000002">
    <property type="protein sequence ID" value="MFC0319506.1"/>
    <property type="molecule type" value="Genomic_DNA"/>
</dbReference>
<dbReference type="InterPro" id="IPR036291">
    <property type="entry name" value="NAD(P)-bd_dom_sf"/>
</dbReference>
<dbReference type="PRINTS" id="PR00081">
    <property type="entry name" value="GDHRDH"/>
</dbReference>
<dbReference type="InterPro" id="IPR002347">
    <property type="entry name" value="SDR_fam"/>
</dbReference>
<comment type="caution">
    <text evidence="4">The sequence shown here is derived from an EMBL/GenBank/DDBJ whole genome shotgun (WGS) entry which is preliminary data.</text>
</comment>